<organism evidence="4 5">
    <name type="scientific">Zeaxanthinibacter enoshimensis</name>
    <dbReference type="NCBI Taxonomy" id="392009"/>
    <lineage>
        <taxon>Bacteria</taxon>
        <taxon>Pseudomonadati</taxon>
        <taxon>Bacteroidota</taxon>
        <taxon>Flavobacteriia</taxon>
        <taxon>Flavobacteriales</taxon>
        <taxon>Flavobacteriaceae</taxon>
        <taxon>Zeaxanthinibacter</taxon>
    </lineage>
</organism>
<dbReference type="PANTHER" id="PTHR43018:SF1">
    <property type="entry name" value="PROTEIN AROA(G)"/>
    <property type="match status" value="1"/>
</dbReference>
<evidence type="ECO:0000259" key="3">
    <source>
        <dbReference type="PROSITE" id="PS51168"/>
    </source>
</evidence>
<dbReference type="RefSeq" id="WP_133643543.1">
    <property type="nucleotide sequence ID" value="NZ_SNYI01000002.1"/>
</dbReference>
<dbReference type="SUPFAM" id="SSF48600">
    <property type="entry name" value="Chorismate mutase II"/>
    <property type="match status" value="1"/>
</dbReference>
<dbReference type="Gene3D" id="1.20.59.10">
    <property type="entry name" value="Chorismate mutase"/>
    <property type="match status" value="1"/>
</dbReference>
<dbReference type="Proteomes" id="UP000295468">
    <property type="component" value="Unassembled WGS sequence"/>
</dbReference>
<dbReference type="InterPro" id="IPR013785">
    <property type="entry name" value="Aldolase_TIM"/>
</dbReference>
<dbReference type="EC" id="5.4.99.5" evidence="1"/>
<accession>A0A4R6TJR8</accession>
<proteinExistence type="predicted"/>
<dbReference type="AlphaFoldDB" id="A0A4R6TJR8"/>
<evidence type="ECO:0000313" key="4">
    <source>
        <dbReference type="EMBL" id="TDQ30652.1"/>
    </source>
</evidence>
<dbReference type="Pfam" id="PF01817">
    <property type="entry name" value="CM_2"/>
    <property type="match status" value="1"/>
</dbReference>
<dbReference type="GO" id="GO:0004106">
    <property type="term" value="F:chorismate mutase activity"/>
    <property type="evidence" value="ECO:0007669"/>
    <property type="project" value="UniProtKB-EC"/>
</dbReference>
<dbReference type="GO" id="GO:0046417">
    <property type="term" value="P:chorismate metabolic process"/>
    <property type="evidence" value="ECO:0007669"/>
    <property type="project" value="InterPro"/>
</dbReference>
<evidence type="ECO:0000256" key="2">
    <source>
        <dbReference type="ARBA" id="ARBA00022679"/>
    </source>
</evidence>
<keyword evidence="2" id="KW-0808">Transferase</keyword>
<dbReference type="InterPro" id="IPR036263">
    <property type="entry name" value="Chorismate_II_sf"/>
</dbReference>
<dbReference type="Gene3D" id="3.20.20.70">
    <property type="entry name" value="Aldolase class I"/>
    <property type="match status" value="1"/>
</dbReference>
<evidence type="ECO:0000256" key="1">
    <source>
        <dbReference type="ARBA" id="ARBA00012404"/>
    </source>
</evidence>
<dbReference type="InterPro" id="IPR002701">
    <property type="entry name" value="CM_II_prokaryot"/>
</dbReference>
<reference evidence="4 5" key="1">
    <citation type="submission" date="2019-03" db="EMBL/GenBank/DDBJ databases">
        <title>Genomic Encyclopedia of Archaeal and Bacterial Type Strains, Phase II (KMG-II): from individual species to whole genera.</title>
        <authorList>
            <person name="Goeker M."/>
        </authorList>
    </citation>
    <scope>NUCLEOTIDE SEQUENCE [LARGE SCALE GENOMIC DNA]</scope>
    <source>
        <strain evidence="4 5">DSM 18435</strain>
    </source>
</reference>
<dbReference type="EMBL" id="SNYI01000002">
    <property type="protein sequence ID" value="TDQ30652.1"/>
    <property type="molecule type" value="Genomic_DNA"/>
</dbReference>
<dbReference type="Pfam" id="PF00793">
    <property type="entry name" value="DAHP_synth_1"/>
    <property type="match status" value="1"/>
</dbReference>
<evidence type="ECO:0000313" key="5">
    <source>
        <dbReference type="Proteomes" id="UP000295468"/>
    </source>
</evidence>
<name>A0A4R6TJR8_9FLAO</name>
<dbReference type="SUPFAM" id="SSF51569">
    <property type="entry name" value="Aldolase"/>
    <property type="match status" value="1"/>
</dbReference>
<dbReference type="GO" id="GO:0016740">
    <property type="term" value="F:transferase activity"/>
    <property type="evidence" value="ECO:0007669"/>
    <property type="project" value="UniProtKB-KW"/>
</dbReference>
<gene>
    <name evidence="4" type="ORF">CLV82_1339</name>
</gene>
<protein>
    <recommendedName>
        <fullName evidence="1">chorismate mutase</fullName>
        <ecNumber evidence="1">5.4.99.5</ecNumber>
    </recommendedName>
</protein>
<dbReference type="InterPro" id="IPR052899">
    <property type="entry name" value="Class-I_DAHP_synthase"/>
</dbReference>
<dbReference type="InterPro" id="IPR006218">
    <property type="entry name" value="DAHP1/KDSA"/>
</dbReference>
<sequence length="368" mass="41732">MENSKELRSWLDEMALSHPLVIAGPCSAETEEQVLRIAHELKDTDVNYYRAGIWKPRTRPGNFEGVGAIGLKWLKKVKEETGLKTATEVANKTHVDLALEHDVDLLWIGARSTVSPFIIQEIADALEGTDKIVLVKNPVNPDLSLWLGAVERLHKAGIKKLGVIHRGFSTYEKTKYRNIPEWQLAIELQTRFPDLPLINDPSHITGKRDMIFDVSQTALDLNFDGLMIETHHDPDNAWSDAAQQVTPQKLVQIMKDLRIRKETDEETEYKNSLSNCRAQIDILDNQLIETLGKRMKVADQIGELKKQRNVAVLQTNRWNAILGKMILEGESKGLSEEFVLKMFKAIHQESINHQEKIVNAAKAEVVQK</sequence>
<dbReference type="InterPro" id="IPR036979">
    <property type="entry name" value="CM_dom_sf"/>
</dbReference>
<comment type="caution">
    <text evidence="4">The sequence shown here is derived from an EMBL/GenBank/DDBJ whole genome shotgun (WGS) entry which is preliminary data.</text>
</comment>
<dbReference type="SMART" id="SM00830">
    <property type="entry name" value="CM_2"/>
    <property type="match status" value="1"/>
</dbReference>
<dbReference type="PROSITE" id="PS51168">
    <property type="entry name" value="CHORISMATE_MUT_2"/>
    <property type="match status" value="1"/>
</dbReference>
<dbReference type="PANTHER" id="PTHR43018">
    <property type="entry name" value="PHOSPHO-2-DEHYDRO-3-DEOXYHEPTONATE ALDOLASE"/>
    <property type="match status" value="1"/>
</dbReference>
<feature type="domain" description="Chorismate mutase" evidence="3">
    <location>
        <begin position="267"/>
        <end position="358"/>
    </location>
</feature>
<keyword evidence="5" id="KW-1185">Reference proteome</keyword>
<dbReference type="OrthoDB" id="9780456at2"/>